<dbReference type="GO" id="GO:0071897">
    <property type="term" value="P:DNA biosynthetic process"/>
    <property type="evidence" value="ECO:0007669"/>
    <property type="project" value="UniProtKB-ARBA"/>
</dbReference>
<dbReference type="CDD" id="cd01650">
    <property type="entry name" value="RT_nLTR_like"/>
    <property type="match status" value="1"/>
</dbReference>
<dbReference type="InterPro" id="IPR000477">
    <property type="entry name" value="RT_dom"/>
</dbReference>
<feature type="non-terminal residue" evidence="2">
    <location>
        <position position="1"/>
    </location>
</feature>
<feature type="domain" description="Reverse transcriptase" evidence="1">
    <location>
        <begin position="8"/>
        <end position="276"/>
    </location>
</feature>
<dbReference type="AlphaFoldDB" id="A0A1E1X2P4"/>
<organism evidence="2">
    <name type="scientific">Amblyomma aureolatum</name>
    <dbReference type="NCBI Taxonomy" id="187763"/>
    <lineage>
        <taxon>Eukaryota</taxon>
        <taxon>Metazoa</taxon>
        <taxon>Ecdysozoa</taxon>
        <taxon>Arthropoda</taxon>
        <taxon>Chelicerata</taxon>
        <taxon>Arachnida</taxon>
        <taxon>Acari</taxon>
        <taxon>Parasitiformes</taxon>
        <taxon>Ixodida</taxon>
        <taxon>Ixodoidea</taxon>
        <taxon>Ixodidae</taxon>
        <taxon>Amblyomminae</taxon>
        <taxon>Amblyomma</taxon>
    </lineage>
</organism>
<dbReference type="SUPFAM" id="SSF56672">
    <property type="entry name" value="DNA/RNA polymerases"/>
    <property type="match status" value="1"/>
</dbReference>
<accession>A0A1E1X2P4</accession>
<evidence type="ECO:0000313" key="2">
    <source>
        <dbReference type="EMBL" id="JAT93535.1"/>
    </source>
</evidence>
<dbReference type="Pfam" id="PF00078">
    <property type="entry name" value="RVT_1"/>
    <property type="match status" value="1"/>
</dbReference>
<dbReference type="PROSITE" id="PS50878">
    <property type="entry name" value="RT_POL"/>
    <property type="match status" value="1"/>
</dbReference>
<proteinExistence type="evidence at transcript level"/>
<name>A0A1E1X2P4_9ACAR</name>
<dbReference type="EMBL" id="GFAC01005653">
    <property type="protein sequence ID" value="JAT93535.1"/>
    <property type="molecule type" value="mRNA"/>
</dbReference>
<sequence length="464" mass="52751">FLSKIFRESLMSASLPPDWLTARIMPIHKNGDRSSVGNYRPISLTCSSCKLIEHIVANHIVQILNTNSALSPCQHGFRKGFSTVTQLTTAIHTFSAVLDRSGQVDVIYLDFSKAFDRVPHNKLLLKLKIIGVPAPLIKWIAAYLQHRSQYVEIDGFSSSPLEVTSGVPQGSVLGPLLFLVYINDLVSSIDENVNVNLFADDCMLFKEIRSLSDQILLNDALNDVSSWCNKLGMSLKLQKTVFMHITRKKLPQTFNYTLISTSVTQVTKYKYLGVIINDQLTWSDHICHITSSAMKKLGFLRHKLRGAPSNVKKLAYESIVRPKLEYAAVVWDPHTKKDIAQVEKVQRRAVRFIYNKYRNSDSPSLLMQINQIKPLCIRRKIARIEFLHCLLQGKFGISATPYVTPSSTRKTRHTHKYSLTPHFAKTSSHKFSFFPKTICDWNLLPEDVLTCDNFKNTINNIFNH</sequence>
<protein>
    <submittedName>
        <fullName evidence="2">Putative tick transposon</fullName>
    </submittedName>
</protein>
<reference evidence="2" key="1">
    <citation type="journal article" date="2017" name="Front. Cell. Infect. Microbiol.">
        <title>The Distinct Transcriptional Response of the Midgut of Amblyomma sculptum and Amblyomma aureolatum Ticks to Rickettsia rickettsii Correlates to Their Differences in Susceptibility to Infection.</title>
        <authorList>
            <person name="Martins L.A."/>
            <person name="Galletti M.F.B.M."/>
            <person name="Ribeiro J.M."/>
            <person name="Fujita A."/>
            <person name="Costa F.B."/>
            <person name="Labruna M.B."/>
            <person name="Daffre S."/>
            <person name="Fogaca A.C."/>
        </authorList>
    </citation>
    <scope>NUCLEOTIDE SEQUENCE</scope>
</reference>
<dbReference type="InterPro" id="IPR043502">
    <property type="entry name" value="DNA/RNA_pol_sf"/>
</dbReference>
<dbReference type="PANTHER" id="PTHR33332">
    <property type="entry name" value="REVERSE TRANSCRIPTASE DOMAIN-CONTAINING PROTEIN"/>
    <property type="match status" value="1"/>
</dbReference>
<evidence type="ECO:0000259" key="1">
    <source>
        <dbReference type="PROSITE" id="PS50878"/>
    </source>
</evidence>